<dbReference type="GO" id="GO:1901678">
    <property type="term" value="P:iron coordination entity transport"/>
    <property type="evidence" value="ECO:0007669"/>
    <property type="project" value="UniProtKB-ARBA"/>
</dbReference>
<dbReference type="Proteomes" id="UP000469870">
    <property type="component" value="Unassembled WGS sequence"/>
</dbReference>
<dbReference type="Pfam" id="PF01497">
    <property type="entry name" value="Peripla_BP_2"/>
    <property type="match status" value="1"/>
</dbReference>
<dbReference type="PROSITE" id="PS50983">
    <property type="entry name" value="FE_B12_PBP"/>
    <property type="match status" value="1"/>
</dbReference>
<accession>A0A6I2GJR1</accession>
<keyword evidence="8" id="KW-1185">Reference proteome</keyword>
<dbReference type="InterPro" id="IPR051313">
    <property type="entry name" value="Bact_iron-sidero_bind"/>
</dbReference>
<comment type="caution">
    <text evidence="7">The sequence shown here is derived from an EMBL/GenBank/DDBJ whole genome shotgun (WGS) entry which is preliminary data.</text>
</comment>
<evidence type="ECO:0000313" key="9">
    <source>
        <dbReference type="Proteomes" id="UP000469870"/>
    </source>
</evidence>
<dbReference type="InterPro" id="IPR002491">
    <property type="entry name" value="ABC_transptr_periplasmic_BD"/>
</dbReference>
<reference evidence="8 9" key="1">
    <citation type="submission" date="2019-11" db="EMBL/GenBank/DDBJ databases">
        <title>Characterisation of Fundicoccus ignavus gen. nov. sp. nov., a novel genus of the family Aerococcaceae isolated from bulk tank milk.</title>
        <authorList>
            <person name="Siebert A."/>
            <person name="Huptas C."/>
            <person name="Wenning M."/>
            <person name="Scherer S."/>
            <person name="Doll E.V."/>
        </authorList>
    </citation>
    <scope>NUCLEOTIDE SEQUENCE [LARGE SCALE GENOMIC DNA]</scope>
    <source>
        <strain evidence="6 9">DSM 109653</strain>
        <strain evidence="7 8">WS4759</strain>
    </source>
</reference>
<dbReference type="PANTHER" id="PTHR30532">
    <property type="entry name" value="IRON III DICITRATE-BINDING PERIPLASMIC PROTEIN"/>
    <property type="match status" value="1"/>
</dbReference>
<keyword evidence="3" id="KW-0813">Transport</keyword>
<gene>
    <name evidence="7" type="ORF">GIY09_09320</name>
    <name evidence="6" type="ORF">GIY11_07030</name>
</gene>
<evidence type="ECO:0000256" key="4">
    <source>
        <dbReference type="ARBA" id="ARBA00022729"/>
    </source>
</evidence>
<keyword evidence="4" id="KW-0732">Signal</keyword>
<dbReference type="AlphaFoldDB" id="A0A6I2GJR1"/>
<dbReference type="PANTHER" id="PTHR30532:SF28">
    <property type="entry name" value="PETROBACTIN-BINDING PROTEIN YCLQ"/>
    <property type="match status" value="1"/>
</dbReference>
<evidence type="ECO:0000256" key="3">
    <source>
        <dbReference type="ARBA" id="ARBA00022448"/>
    </source>
</evidence>
<comment type="subcellular location">
    <subcellularLocation>
        <location evidence="1">Cell envelope</location>
    </subcellularLocation>
</comment>
<dbReference type="EMBL" id="WJQR01000005">
    <property type="protein sequence ID" value="MRI81768.1"/>
    <property type="molecule type" value="Genomic_DNA"/>
</dbReference>
<proteinExistence type="inferred from homology"/>
<dbReference type="Proteomes" id="UP000430975">
    <property type="component" value="Unassembled WGS sequence"/>
</dbReference>
<protein>
    <submittedName>
        <fullName evidence="7">ABC transporter substrate-binding protein</fullName>
    </submittedName>
</protein>
<evidence type="ECO:0000313" key="7">
    <source>
        <dbReference type="EMBL" id="MRI86062.1"/>
    </source>
</evidence>
<name>A0A6I2GJR1_9LACT</name>
<feature type="domain" description="Fe/B12 periplasmic-binding" evidence="5">
    <location>
        <begin position="22"/>
        <end position="287"/>
    </location>
</feature>
<sequence length="287" mass="32466">MQVFNSYVQPDAKMTLISTPSRIVTLGYEAYDTLRALGAEASIIAAPKHRIPEYLNSMPDSVADTKSLTDIDLDQMRALKPDLIISSARTTHLLDELDEIAPVFNYETYSSQYWSNFDEINLELARIIDKEAEAQRLIADLNVRADRIRKASQAADNTNLLLLHDDNKFTTFKPNSRFALIFTLLGFSAVNRQYSFTDLGEVIRVPEIAALNADRVFIINRTAAMRYDPEQDAHEQRMLMQRNDLQTIKASETGKLYFLTPDLWYLSGGGLDSTGLQLEELSEILGF</sequence>
<dbReference type="Gene3D" id="3.40.50.1980">
    <property type="entry name" value="Nitrogenase molybdenum iron protein domain"/>
    <property type="match status" value="2"/>
</dbReference>
<evidence type="ECO:0000313" key="8">
    <source>
        <dbReference type="Proteomes" id="UP000430975"/>
    </source>
</evidence>
<organism evidence="7 8">
    <name type="scientific">Fundicoccus ignavus</name>
    <dbReference type="NCBI Taxonomy" id="2664442"/>
    <lineage>
        <taxon>Bacteria</taxon>
        <taxon>Bacillati</taxon>
        <taxon>Bacillota</taxon>
        <taxon>Bacilli</taxon>
        <taxon>Lactobacillales</taxon>
        <taxon>Aerococcaceae</taxon>
        <taxon>Fundicoccus</taxon>
    </lineage>
</organism>
<dbReference type="GO" id="GO:0030288">
    <property type="term" value="C:outer membrane-bounded periplasmic space"/>
    <property type="evidence" value="ECO:0007669"/>
    <property type="project" value="TreeGrafter"/>
</dbReference>
<evidence type="ECO:0000259" key="5">
    <source>
        <dbReference type="PROSITE" id="PS50983"/>
    </source>
</evidence>
<comment type="similarity">
    <text evidence="2">Belongs to the bacterial solute-binding protein 8 family.</text>
</comment>
<dbReference type="RefSeq" id="WP_153862015.1">
    <property type="nucleotide sequence ID" value="NZ_WJQR01000005.1"/>
</dbReference>
<evidence type="ECO:0000313" key="6">
    <source>
        <dbReference type="EMBL" id="MRI81768.1"/>
    </source>
</evidence>
<evidence type="ECO:0000256" key="1">
    <source>
        <dbReference type="ARBA" id="ARBA00004196"/>
    </source>
</evidence>
<dbReference type="EMBL" id="WJQS01000008">
    <property type="protein sequence ID" value="MRI86062.1"/>
    <property type="molecule type" value="Genomic_DNA"/>
</dbReference>
<dbReference type="SUPFAM" id="SSF53807">
    <property type="entry name" value="Helical backbone' metal receptor"/>
    <property type="match status" value="1"/>
</dbReference>
<evidence type="ECO:0000256" key="2">
    <source>
        <dbReference type="ARBA" id="ARBA00008814"/>
    </source>
</evidence>